<organism evidence="1">
    <name type="scientific">Oryza glumipatula</name>
    <dbReference type="NCBI Taxonomy" id="40148"/>
    <lineage>
        <taxon>Eukaryota</taxon>
        <taxon>Viridiplantae</taxon>
        <taxon>Streptophyta</taxon>
        <taxon>Embryophyta</taxon>
        <taxon>Tracheophyta</taxon>
        <taxon>Spermatophyta</taxon>
        <taxon>Magnoliopsida</taxon>
        <taxon>Liliopsida</taxon>
        <taxon>Poales</taxon>
        <taxon>Poaceae</taxon>
        <taxon>BOP clade</taxon>
        <taxon>Oryzoideae</taxon>
        <taxon>Oryzeae</taxon>
        <taxon>Oryzinae</taxon>
        <taxon>Oryza</taxon>
    </lineage>
</organism>
<dbReference type="EnsemblPlants" id="OGLUM06G19260.1">
    <property type="protein sequence ID" value="OGLUM06G19260.1"/>
    <property type="gene ID" value="OGLUM06G19260"/>
</dbReference>
<evidence type="ECO:0000313" key="1">
    <source>
        <dbReference type="EnsemblPlants" id="OGLUM06G19260.1"/>
    </source>
</evidence>
<keyword evidence="2" id="KW-1185">Reference proteome</keyword>
<dbReference type="Gramene" id="OGLUM06G19260.1">
    <property type="protein sequence ID" value="OGLUM06G19260.1"/>
    <property type="gene ID" value="OGLUM06G19260"/>
</dbReference>
<dbReference type="Proteomes" id="UP000026961">
    <property type="component" value="Chromosome 6"/>
</dbReference>
<accession>A0A0E0AAS8</accession>
<name>A0A0E0AAS8_9ORYZ</name>
<reference evidence="1" key="1">
    <citation type="submission" date="2015-04" db="UniProtKB">
        <authorList>
            <consortium name="EnsemblPlants"/>
        </authorList>
    </citation>
    <scope>IDENTIFICATION</scope>
</reference>
<dbReference type="AlphaFoldDB" id="A0A0E0AAS8"/>
<evidence type="ECO:0000313" key="2">
    <source>
        <dbReference type="Proteomes" id="UP000026961"/>
    </source>
</evidence>
<reference evidence="1" key="2">
    <citation type="submission" date="2018-05" db="EMBL/GenBank/DDBJ databases">
        <title>OgluRS3 (Oryza glumaepatula Reference Sequence Version 3).</title>
        <authorList>
            <person name="Zhang J."/>
            <person name="Kudrna D."/>
            <person name="Lee S."/>
            <person name="Talag J."/>
            <person name="Welchert J."/>
            <person name="Wing R.A."/>
        </authorList>
    </citation>
    <scope>NUCLEOTIDE SEQUENCE [LARGE SCALE GENOMIC DNA]</scope>
</reference>
<sequence length="64" mass="6991">MAHNPETTLFESTSMMVQHQGGTTLDEPLPENYHEGGTTLDELLLLENGMQTSQDEVPPGTCCI</sequence>
<proteinExistence type="predicted"/>
<dbReference type="HOGENOM" id="CLU_2871311_0_0_1"/>
<protein>
    <submittedName>
        <fullName evidence="1">Uncharacterized protein</fullName>
    </submittedName>
</protein>